<gene>
    <name evidence="4" type="ORF">MTP16_24050</name>
</gene>
<dbReference type="Proteomes" id="UP000831390">
    <property type="component" value="Plasmid unnamed1"/>
</dbReference>
<dbReference type="SUPFAM" id="SSF46689">
    <property type="entry name" value="Homeodomain-like"/>
    <property type="match status" value="1"/>
</dbReference>
<dbReference type="Gene3D" id="1.10.357.10">
    <property type="entry name" value="Tetracycline Repressor, domain 2"/>
    <property type="match status" value="1"/>
</dbReference>
<name>A0ABY4BF79_9BACT</name>
<evidence type="ECO:0000256" key="1">
    <source>
        <dbReference type="ARBA" id="ARBA00023125"/>
    </source>
</evidence>
<accession>A0ABY4BF79</accession>
<feature type="DNA-binding region" description="H-T-H motif" evidence="2">
    <location>
        <begin position="36"/>
        <end position="55"/>
    </location>
</feature>
<keyword evidence="5" id="KW-1185">Reference proteome</keyword>
<organism evidence="4 5">
    <name type="scientific">Hymenobacter monticola</name>
    <dbReference type="NCBI Taxonomy" id="1705399"/>
    <lineage>
        <taxon>Bacteria</taxon>
        <taxon>Pseudomonadati</taxon>
        <taxon>Bacteroidota</taxon>
        <taxon>Cytophagia</taxon>
        <taxon>Cytophagales</taxon>
        <taxon>Hymenobacteraceae</taxon>
        <taxon>Hymenobacter</taxon>
    </lineage>
</organism>
<evidence type="ECO:0000256" key="2">
    <source>
        <dbReference type="PROSITE-ProRule" id="PRU00335"/>
    </source>
</evidence>
<dbReference type="InterPro" id="IPR001647">
    <property type="entry name" value="HTH_TetR"/>
</dbReference>
<sequence>MNTLSGFAEPSATDERARIVAAAQALYLQQGLTSVSLDDLADSLYLPPETVHRWFPAKALLVSAVVDALAGLLYQALHRHKESSRNAVEELFALCGWAGSALRTSYAAFFQQLEAHFPVAWQRWQEHTAFPLEHLRNNLLWGVLQDLYQAHADVELQAEHWYQRLSTVGFETEVQPLLLLADLLAGVVSPAGIAVVRRLQATPAR</sequence>
<evidence type="ECO:0000313" key="4">
    <source>
        <dbReference type="EMBL" id="UOE36433.1"/>
    </source>
</evidence>
<keyword evidence="1 2" id="KW-0238">DNA-binding</keyword>
<dbReference type="PROSITE" id="PS50977">
    <property type="entry name" value="HTH_TETR_2"/>
    <property type="match status" value="1"/>
</dbReference>
<protein>
    <recommendedName>
        <fullName evidence="3">HTH tetR-type domain-containing protein</fullName>
    </recommendedName>
</protein>
<proteinExistence type="predicted"/>
<dbReference type="InterPro" id="IPR009057">
    <property type="entry name" value="Homeodomain-like_sf"/>
</dbReference>
<evidence type="ECO:0000313" key="5">
    <source>
        <dbReference type="Proteomes" id="UP000831390"/>
    </source>
</evidence>
<keyword evidence="4" id="KW-0614">Plasmid</keyword>
<evidence type="ECO:0000259" key="3">
    <source>
        <dbReference type="PROSITE" id="PS50977"/>
    </source>
</evidence>
<geneLocation type="plasmid" evidence="4 5">
    <name>unnamed1</name>
</geneLocation>
<dbReference type="EMBL" id="CP094535">
    <property type="protein sequence ID" value="UOE36433.1"/>
    <property type="molecule type" value="Genomic_DNA"/>
</dbReference>
<dbReference type="RefSeq" id="WP_243520295.1">
    <property type="nucleotide sequence ID" value="NZ_CP094535.1"/>
</dbReference>
<reference evidence="4 5" key="1">
    <citation type="submission" date="2022-03" db="EMBL/GenBank/DDBJ databases">
        <title>Hymenobactersp. isolated from the air.</title>
        <authorList>
            <person name="Won M."/>
            <person name="Kwon S.-W."/>
        </authorList>
    </citation>
    <scope>NUCLEOTIDE SEQUENCE [LARGE SCALE GENOMIC DNA]</scope>
    <source>
        <strain evidence="4 5">KACC 22596</strain>
        <plasmid evidence="4 5">unnamed1</plasmid>
    </source>
</reference>
<feature type="domain" description="HTH tetR-type" evidence="3">
    <location>
        <begin position="13"/>
        <end position="73"/>
    </location>
</feature>